<proteinExistence type="predicted"/>
<dbReference type="Proteomes" id="UP001283361">
    <property type="component" value="Unassembled WGS sequence"/>
</dbReference>
<reference evidence="1" key="1">
    <citation type="journal article" date="2023" name="G3 (Bethesda)">
        <title>A reference genome for the long-term kleptoplast-retaining sea slug Elysia crispata morphotype clarki.</title>
        <authorList>
            <person name="Eastman K.E."/>
            <person name="Pendleton A.L."/>
            <person name="Shaikh M.A."/>
            <person name="Suttiyut T."/>
            <person name="Ogas R."/>
            <person name="Tomko P."/>
            <person name="Gavelis G."/>
            <person name="Widhalm J.R."/>
            <person name="Wisecaver J.H."/>
        </authorList>
    </citation>
    <scope>NUCLEOTIDE SEQUENCE</scope>
    <source>
        <strain evidence="1">ECLA1</strain>
    </source>
</reference>
<protein>
    <submittedName>
        <fullName evidence="1">Uncharacterized protein</fullName>
    </submittedName>
</protein>
<evidence type="ECO:0000313" key="1">
    <source>
        <dbReference type="EMBL" id="KAK3691445.1"/>
    </source>
</evidence>
<dbReference type="EMBL" id="JAWDGP010008094">
    <property type="protein sequence ID" value="KAK3691445.1"/>
    <property type="molecule type" value="Genomic_DNA"/>
</dbReference>
<accession>A0AAE0XE80</accession>
<organism evidence="1 2">
    <name type="scientific">Elysia crispata</name>
    <name type="common">lettuce slug</name>
    <dbReference type="NCBI Taxonomy" id="231223"/>
    <lineage>
        <taxon>Eukaryota</taxon>
        <taxon>Metazoa</taxon>
        <taxon>Spiralia</taxon>
        <taxon>Lophotrochozoa</taxon>
        <taxon>Mollusca</taxon>
        <taxon>Gastropoda</taxon>
        <taxon>Heterobranchia</taxon>
        <taxon>Euthyneura</taxon>
        <taxon>Panpulmonata</taxon>
        <taxon>Sacoglossa</taxon>
        <taxon>Placobranchoidea</taxon>
        <taxon>Plakobranchidae</taxon>
        <taxon>Elysia</taxon>
    </lineage>
</organism>
<comment type="caution">
    <text evidence="1">The sequence shown here is derived from an EMBL/GenBank/DDBJ whole genome shotgun (WGS) entry which is preliminary data.</text>
</comment>
<sequence>MHSEKIAVCHSTDDKICETHYALYKADVCYSNDDDKIWETHCAIYKADVCHSNDGKLLETHHALCKDRRVPIKRRNLKPGNIHHVPGTSNLAIYITSLEPQTWQYISCPLEP</sequence>
<gene>
    <name evidence="1" type="ORF">RRG08_036245</name>
</gene>
<keyword evidence="2" id="KW-1185">Reference proteome</keyword>
<evidence type="ECO:0000313" key="2">
    <source>
        <dbReference type="Proteomes" id="UP001283361"/>
    </source>
</evidence>
<dbReference type="AlphaFoldDB" id="A0AAE0XE80"/>
<name>A0AAE0XE80_9GAST</name>